<dbReference type="AlphaFoldDB" id="A0A517L0I9"/>
<comment type="catalytic activity">
    <reaction evidence="1">
        <text>Hydrolysis of terminal, non-reducing alpha-D-galactose residues in alpha-D-galactosides, including galactose oligosaccharides, galactomannans and galactolipids.</text>
        <dbReference type="EC" id="3.2.1.22"/>
    </reaction>
</comment>
<proteinExistence type="predicted"/>
<dbReference type="InterPro" id="IPR017853">
    <property type="entry name" value="GH"/>
</dbReference>
<feature type="compositionally biased region" description="Basic residues" evidence="3">
    <location>
        <begin position="395"/>
        <end position="411"/>
    </location>
</feature>
<organism evidence="5 6">
    <name type="scientific">Venturia effusa</name>
    <dbReference type="NCBI Taxonomy" id="50376"/>
    <lineage>
        <taxon>Eukaryota</taxon>
        <taxon>Fungi</taxon>
        <taxon>Dikarya</taxon>
        <taxon>Ascomycota</taxon>
        <taxon>Pezizomycotina</taxon>
        <taxon>Dothideomycetes</taxon>
        <taxon>Pleosporomycetidae</taxon>
        <taxon>Venturiales</taxon>
        <taxon>Venturiaceae</taxon>
        <taxon>Venturia</taxon>
    </lineage>
</organism>
<protein>
    <recommendedName>
        <fullName evidence="2">alpha-galactosidase</fullName>
        <ecNumber evidence="2">3.2.1.22</ecNumber>
    </recommendedName>
</protein>
<keyword evidence="6" id="KW-1185">Reference proteome</keyword>
<dbReference type="InterPro" id="IPR013785">
    <property type="entry name" value="Aldolase_TIM"/>
</dbReference>
<feature type="region of interest" description="Disordered" evidence="3">
    <location>
        <begin position="361"/>
        <end position="411"/>
    </location>
</feature>
<dbReference type="Proteomes" id="UP000316270">
    <property type="component" value="Chromosome 2"/>
</dbReference>
<evidence type="ECO:0000256" key="1">
    <source>
        <dbReference type="ARBA" id="ARBA00001255"/>
    </source>
</evidence>
<evidence type="ECO:0000313" key="6">
    <source>
        <dbReference type="Proteomes" id="UP000316270"/>
    </source>
</evidence>
<dbReference type="SUPFAM" id="SSF51445">
    <property type="entry name" value="(Trans)glycosidases"/>
    <property type="match status" value="1"/>
</dbReference>
<dbReference type="PANTHER" id="PTHR35273:SF2">
    <property type="entry name" value="ALPHA-GALACTOSIDASE"/>
    <property type="match status" value="1"/>
</dbReference>
<evidence type="ECO:0000313" key="5">
    <source>
        <dbReference type="EMBL" id="QDS69147.1"/>
    </source>
</evidence>
<gene>
    <name evidence="5" type="ORF">FKW77_010471</name>
</gene>
<name>A0A517L0I9_9PEZI</name>
<evidence type="ECO:0000256" key="3">
    <source>
        <dbReference type="SAM" id="MobiDB-lite"/>
    </source>
</evidence>
<sequence length="411" mass="46138">MAVLSWAASTTNRLDLSAAVTEEANDSTDLELLADIRNAQDVEGADFDSENTMRYKNWWQPNDAPFQIILSKVLLPNPDNHTRKPVQIEPTYASIFEVDLFDTPASTMWAMKRAGKKIICYFSAGTSEDWRPDYEDFEPVDKGKCLPEWAGERYLDVRSPTVWRVMRNRIRLAKRKGCDGIDPDNVDVATNDNGKNLTQTDAINFIKKLANESHRRRMAFGLKNAQNTLVQVMNITDFAVNEQCAQDEEGAEGCASYGNFTKLGRPVYHIEYTNYTTDPSTKVVNLCSSTPNLSNLTSDAIRDQLCLKGHENTIGKGFSTVIKNLGLDEWVLYCDGRWSRSAVGTKLAVVKARFECPLPTGTEVGLKSPQGEGLCKAPRPRNETGSDGEGDEQRRRKRRVRKVRRTIGRLA</sequence>
<dbReference type="EMBL" id="CP042186">
    <property type="protein sequence ID" value="QDS69147.1"/>
    <property type="molecule type" value="Genomic_DNA"/>
</dbReference>
<dbReference type="GO" id="GO:0004557">
    <property type="term" value="F:alpha-galactosidase activity"/>
    <property type="evidence" value="ECO:0007669"/>
    <property type="project" value="UniProtKB-EC"/>
</dbReference>
<dbReference type="InterPro" id="IPR004352">
    <property type="entry name" value="GH114_TIM-barrel"/>
</dbReference>
<reference evidence="5 6" key="1">
    <citation type="submission" date="2019-07" db="EMBL/GenBank/DDBJ databases">
        <title>Finished genome of Venturia effusa.</title>
        <authorList>
            <person name="Young C.A."/>
            <person name="Cox M.P."/>
            <person name="Ganley A.R.D."/>
            <person name="David W.J."/>
        </authorList>
    </citation>
    <scope>NUCLEOTIDE SEQUENCE [LARGE SCALE GENOMIC DNA]</scope>
    <source>
        <strain evidence="6">albino</strain>
    </source>
</reference>
<accession>A0A517L0I9</accession>
<dbReference type="STRING" id="50376.A0A517L0I9"/>
<dbReference type="Gene3D" id="3.20.20.70">
    <property type="entry name" value="Aldolase class I"/>
    <property type="match status" value="1"/>
</dbReference>
<dbReference type="Pfam" id="PF03537">
    <property type="entry name" value="Glyco_hydro_114"/>
    <property type="match status" value="1"/>
</dbReference>
<dbReference type="EC" id="3.2.1.22" evidence="2"/>
<dbReference type="PANTHER" id="PTHR35273">
    <property type="entry name" value="ALPHA-1,4 POLYGALACTOSAMINIDASE, PUTATIVE (AFU_ORTHOLOGUE AFUA_3G07890)-RELATED"/>
    <property type="match status" value="1"/>
</dbReference>
<evidence type="ECO:0000256" key="2">
    <source>
        <dbReference type="ARBA" id="ARBA00012755"/>
    </source>
</evidence>
<evidence type="ECO:0000259" key="4">
    <source>
        <dbReference type="Pfam" id="PF03537"/>
    </source>
</evidence>
<dbReference type="OrthoDB" id="2108802at2759"/>
<feature type="domain" description="Glycoside-hydrolase family GH114 TIM-barrel" evidence="4">
    <location>
        <begin position="85"/>
        <end position="330"/>
    </location>
</feature>